<comment type="caution">
    <text evidence="2">The sequence shown here is derived from an EMBL/GenBank/DDBJ whole genome shotgun (WGS) entry which is preliminary data.</text>
</comment>
<evidence type="ECO:0000313" key="3">
    <source>
        <dbReference type="Proteomes" id="UP001239445"/>
    </source>
</evidence>
<feature type="region of interest" description="Disordered" evidence="1">
    <location>
        <begin position="138"/>
        <end position="161"/>
    </location>
</feature>
<organism evidence="2 3">
    <name type="scientific">Echria macrotheca</name>
    <dbReference type="NCBI Taxonomy" id="438768"/>
    <lineage>
        <taxon>Eukaryota</taxon>
        <taxon>Fungi</taxon>
        <taxon>Dikarya</taxon>
        <taxon>Ascomycota</taxon>
        <taxon>Pezizomycotina</taxon>
        <taxon>Sordariomycetes</taxon>
        <taxon>Sordariomycetidae</taxon>
        <taxon>Sordariales</taxon>
        <taxon>Schizotheciaceae</taxon>
        <taxon>Echria</taxon>
    </lineage>
</organism>
<evidence type="ECO:0000313" key="2">
    <source>
        <dbReference type="EMBL" id="KAK1751578.1"/>
    </source>
</evidence>
<accession>A0AAJ0B707</accession>
<name>A0AAJ0B707_9PEZI</name>
<keyword evidence="3" id="KW-1185">Reference proteome</keyword>
<protein>
    <submittedName>
        <fullName evidence="2">Uncharacterized protein</fullName>
    </submittedName>
</protein>
<evidence type="ECO:0000256" key="1">
    <source>
        <dbReference type="SAM" id="MobiDB-lite"/>
    </source>
</evidence>
<sequence length="210" mass="22312">MPDVPPTPLRWSNYGSKKQATPQARCQPEACQADASIGISLFISSQTNRSGVRSGRQYMGEPYRGVMPVVAVPSLDLSHATAVHQAASFSLPLLSNCSAVIRSNNTPPVAACQSIIAGTEKNKANDNARHSQGIFRASQPHHSASLTSQTKQQQPPGRTRAASLLARTNLPLIDLTRKPGAERHFPSSAPHTTGLCLVVAEGFVVPSRGS</sequence>
<dbReference type="Proteomes" id="UP001239445">
    <property type="component" value="Unassembled WGS sequence"/>
</dbReference>
<dbReference type="EMBL" id="MU839841">
    <property type="protein sequence ID" value="KAK1751578.1"/>
    <property type="molecule type" value="Genomic_DNA"/>
</dbReference>
<feature type="compositionally biased region" description="Polar residues" evidence="1">
    <location>
        <begin position="140"/>
        <end position="156"/>
    </location>
</feature>
<gene>
    <name evidence="2" type="ORF">QBC47DRAFT_390437</name>
</gene>
<reference evidence="2" key="1">
    <citation type="submission" date="2023-06" db="EMBL/GenBank/DDBJ databases">
        <title>Genome-scale phylogeny and comparative genomics of the fungal order Sordariales.</title>
        <authorList>
            <consortium name="Lawrence Berkeley National Laboratory"/>
            <person name="Hensen N."/>
            <person name="Bonometti L."/>
            <person name="Westerberg I."/>
            <person name="Brannstrom I.O."/>
            <person name="Guillou S."/>
            <person name="Cros-Aarteil S."/>
            <person name="Calhoun S."/>
            <person name="Haridas S."/>
            <person name="Kuo A."/>
            <person name="Mondo S."/>
            <person name="Pangilinan J."/>
            <person name="Riley R."/>
            <person name="Labutti K."/>
            <person name="Andreopoulos B."/>
            <person name="Lipzen A."/>
            <person name="Chen C."/>
            <person name="Yanf M."/>
            <person name="Daum C."/>
            <person name="Ng V."/>
            <person name="Clum A."/>
            <person name="Steindorff A."/>
            <person name="Ohm R."/>
            <person name="Martin F."/>
            <person name="Silar P."/>
            <person name="Natvig D."/>
            <person name="Lalanne C."/>
            <person name="Gautier V."/>
            <person name="Ament-Velasquez S.L."/>
            <person name="Kruys A."/>
            <person name="Hutchinson M.I."/>
            <person name="Powell A.J."/>
            <person name="Barry K."/>
            <person name="Miller A.N."/>
            <person name="Grigoriev I.V."/>
            <person name="Debuchy R."/>
            <person name="Gladieux P."/>
            <person name="Thoren M.H."/>
            <person name="Johannesson H."/>
        </authorList>
    </citation>
    <scope>NUCLEOTIDE SEQUENCE</scope>
    <source>
        <strain evidence="2">PSN4</strain>
    </source>
</reference>
<dbReference type="AlphaFoldDB" id="A0AAJ0B707"/>
<proteinExistence type="predicted"/>